<dbReference type="STRING" id="1903952.BIT28_21860"/>
<evidence type="ECO:0000256" key="4">
    <source>
        <dbReference type="ARBA" id="ARBA00022448"/>
    </source>
</evidence>
<dbReference type="FunFam" id="1.10.3820.10:FF:000001">
    <property type="entry name" value="Cytochrome c-type protein"/>
    <property type="match status" value="1"/>
</dbReference>
<keyword evidence="9 14" id="KW-0479">Metal-binding</keyword>
<feature type="binding site" description="axial binding residue" evidence="16">
    <location>
        <position position="178"/>
    </location>
    <ligand>
        <name>heme</name>
        <dbReference type="ChEBI" id="CHEBI:30413"/>
        <label>4</label>
    </ligand>
    <ligandPart>
        <name>Fe</name>
        <dbReference type="ChEBI" id="CHEBI:18248"/>
    </ligandPart>
</feature>
<dbReference type="InterPro" id="IPR005126">
    <property type="entry name" value="NapC/NirT_cyt_c_N"/>
</dbReference>
<keyword evidence="5 14" id="KW-1003">Cell membrane</keyword>
<sequence>MISLINKLWATFWRPAVHISLGVLSLGGFIAGIIFWGGFNTALEFTNTEKFCIGCHEMRDNVYEELQATVHWSNHSGVRATCPDCHVPHNWTDKIARKMQASKEVFGAIFGTINTREKFLEKRLELANHEWKRFAANGSLECKNCHNYDSMNWEEMSELANVQMKQAAERDQSCIDCHKGIAHELPGNMEASGGMVSELVQKANNTSYSEGESYFSVRYLPMYEDEALTVDGGQLNPASEVKVVQVKDNAIQVEIAGWRKTKGFGRVVNEDFGLNIPTAALSKDVALNDALVEKFEEKEDDLTGLGWQRISVKLWMPKESLMEDVEEIWAVAGPAYKDNCSVCHTQPAENHFDANTWPGMFNGMLAFVNLDNDSEALVLKYLQKHSSDFSDGGH</sequence>
<evidence type="ECO:0000256" key="8">
    <source>
        <dbReference type="ARBA" id="ARBA00022692"/>
    </source>
</evidence>
<dbReference type="GO" id="GO:0005506">
    <property type="term" value="F:iron ion binding"/>
    <property type="evidence" value="ECO:0007669"/>
    <property type="project" value="UniProtKB-UniRule"/>
</dbReference>
<feature type="binding site" description="covalent" evidence="15">
    <location>
        <position position="85"/>
    </location>
    <ligand>
        <name>heme</name>
        <dbReference type="ChEBI" id="CHEBI:30413"/>
        <label>2</label>
    </ligand>
</feature>
<dbReference type="InterPro" id="IPR038266">
    <property type="entry name" value="NapC/NirT_cytc_sf"/>
</dbReference>
<feature type="binding site" description="covalent" evidence="15">
    <location>
        <position position="177"/>
    </location>
    <ligand>
        <name>heme</name>
        <dbReference type="ChEBI" id="CHEBI:30413"/>
        <label>4</label>
    </ligand>
</feature>
<dbReference type="GO" id="GO:0020037">
    <property type="term" value="F:heme binding"/>
    <property type="evidence" value="ECO:0007669"/>
    <property type="project" value="UniProtKB-UniRule"/>
</dbReference>
<dbReference type="InterPro" id="IPR051174">
    <property type="entry name" value="Cytochrome_c-type_ET"/>
</dbReference>
<feature type="binding site" description="covalent" evidence="15">
    <location>
        <position position="142"/>
    </location>
    <ligand>
        <name>heme</name>
        <dbReference type="ChEBI" id="CHEBI:30413"/>
        <label>3</label>
    </ligand>
</feature>
<proteinExistence type="inferred from homology"/>
<comment type="similarity">
    <text evidence="3">Belongs to the NapC/NirT/NrfH family.</text>
</comment>
<comment type="subcellular location">
    <subcellularLocation>
        <location evidence="1">Cell inner membrane</location>
        <topology evidence="1">Single-pass type II membrane protein</topology>
    </subcellularLocation>
</comment>
<keyword evidence="7 14" id="KW-0349">Heme</keyword>
<keyword evidence="6 14" id="KW-0997">Cell inner membrane</keyword>
<evidence type="ECO:0000256" key="17">
    <source>
        <dbReference type="SAM" id="Phobius"/>
    </source>
</evidence>
<evidence type="ECO:0000256" key="10">
    <source>
        <dbReference type="ARBA" id="ARBA00022982"/>
    </source>
</evidence>
<evidence type="ECO:0000256" key="1">
    <source>
        <dbReference type="ARBA" id="ARBA00004249"/>
    </source>
</evidence>
<keyword evidence="4 14" id="KW-0813">Transport</keyword>
<feature type="binding site" description="axial binding residue" evidence="16">
    <location>
        <position position="86"/>
    </location>
    <ligand>
        <name>heme</name>
        <dbReference type="ChEBI" id="CHEBI:30413"/>
        <label>2</label>
    </ligand>
    <ligandPart>
        <name>Fe</name>
        <dbReference type="ChEBI" id="CHEBI:18248"/>
    </ligandPart>
</feature>
<evidence type="ECO:0000256" key="6">
    <source>
        <dbReference type="ARBA" id="ARBA00022519"/>
    </source>
</evidence>
<dbReference type="GO" id="GO:0009055">
    <property type="term" value="F:electron transfer activity"/>
    <property type="evidence" value="ECO:0007669"/>
    <property type="project" value="UniProtKB-UniRule"/>
</dbReference>
<protein>
    <recommendedName>
        <fullName evidence="14">Cytochrome c-type protein</fullName>
    </recommendedName>
</protein>
<evidence type="ECO:0000256" key="7">
    <source>
        <dbReference type="ARBA" id="ARBA00022617"/>
    </source>
</evidence>
<dbReference type="InterPro" id="IPR009154">
    <property type="entry name" value="Membr-bd_4haem_cyt_TorC"/>
</dbReference>
<dbReference type="AlphaFoldDB" id="A0A1Q9GG22"/>
<feature type="binding site" description="covalent" evidence="15">
    <location>
        <position position="340"/>
    </location>
    <ligand>
        <name>heme</name>
        <dbReference type="ChEBI" id="CHEBI:30413"/>
        <label>5</label>
    </ligand>
</feature>
<name>A0A1Q9GG22_9GAMM</name>
<organism evidence="19 20">
    <name type="scientific">Photobacterium proteolyticum</name>
    <dbReference type="NCBI Taxonomy" id="1903952"/>
    <lineage>
        <taxon>Bacteria</taxon>
        <taxon>Pseudomonadati</taxon>
        <taxon>Pseudomonadota</taxon>
        <taxon>Gammaproteobacteria</taxon>
        <taxon>Vibrionales</taxon>
        <taxon>Vibrionaceae</taxon>
        <taxon>Photobacterium</taxon>
    </lineage>
</organism>
<evidence type="ECO:0000256" key="9">
    <source>
        <dbReference type="ARBA" id="ARBA00022723"/>
    </source>
</evidence>
<dbReference type="NCBIfam" id="TIGR02162">
    <property type="entry name" value="torC"/>
    <property type="match status" value="1"/>
</dbReference>
<dbReference type="InterPro" id="IPR036280">
    <property type="entry name" value="Multihaem_cyt_sf"/>
</dbReference>
<evidence type="ECO:0000313" key="20">
    <source>
        <dbReference type="Proteomes" id="UP000186905"/>
    </source>
</evidence>
<dbReference type="OrthoDB" id="9782159at2"/>
<dbReference type="Pfam" id="PF03264">
    <property type="entry name" value="Cytochrom_NNT"/>
    <property type="match status" value="1"/>
</dbReference>
<dbReference type="GO" id="GO:0009276">
    <property type="term" value="C:Gram-negative-bacterium-type cell wall"/>
    <property type="evidence" value="ECO:0007669"/>
    <property type="project" value="UniProtKB-UniRule"/>
</dbReference>
<dbReference type="Proteomes" id="UP000186905">
    <property type="component" value="Unassembled WGS sequence"/>
</dbReference>
<evidence type="ECO:0000256" key="16">
    <source>
        <dbReference type="PIRSR" id="PIRSR000014-2"/>
    </source>
</evidence>
<feature type="binding site" description="covalent" evidence="15">
    <location>
        <position position="52"/>
    </location>
    <ligand>
        <name>heme</name>
        <dbReference type="ChEBI" id="CHEBI:30413"/>
        <label>1</label>
    </ligand>
</feature>
<evidence type="ECO:0000259" key="18">
    <source>
        <dbReference type="Pfam" id="PF03264"/>
    </source>
</evidence>
<dbReference type="SUPFAM" id="SSF48695">
    <property type="entry name" value="Multiheme cytochromes"/>
    <property type="match status" value="1"/>
</dbReference>
<evidence type="ECO:0000256" key="3">
    <source>
        <dbReference type="ARBA" id="ARBA00007395"/>
    </source>
</evidence>
<dbReference type="EMBL" id="MJIL01000087">
    <property type="protein sequence ID" value="OLQ73375.1"/>
    <property type="molecule type" value="Genomic_DNA"/>
</dbReference>
<feature type="binding site" description="covalent" evidence="15">
    <location>
        <position position="55"/>
    </location>
    <ligand>
        <name>heme</name>
        <dbReference type="ChEBI" id="CHEBI:30413"/>
        <label>1</label>
    </ligand>
</feature>
<accession>A0A1Q9GG22</accession>
<feature type="transmembrane region" description="Helical" evidence="17">
    <location>
        <begin position="12"/>
        <end position="39"/>
    </location>
</feature>
<feature type="binding site" description="axial binding residue" evidence="16">
    <location>
        <position position="56"/>
    </location>
    <ligand>
        <name>heme</name>
        <dbReference type="ChEBI" id="CHEBI:30413"/>
        <label>1</label>
    </ligand>
    <ligandPart>
        <name>Fe</name>
        <dbReference type="ChEBI" id="CHEBI:18248"/>
    </ligandPart>
</feature>
<keyword evidence="20" id="KW-1185">Reference proteome</keyword>
<evidence type="ECO:0000256" key="14">
    <source>
        <dbReference type="PIRNR" id="PIRNR000014"/>
    </source>
</evidence>
<dbReference type="PANTHER" id="PTHR30333">
    <property type="entry name" value="CYTOCHROME C-TYPE PROTEIN"/>
    <property type="match status" value="1"/>
</dbReference>
<keyword evidence="12 14" id="KW-0408">Iron</keyword>
<feature type="domain" description="NapC/NirT cytochrome c N-terminal" evidence="18">
    <location>
        <begin position="16"/>
        <end position="186"/>
    </location>
</feature>
<gene>
    <name evidence="19" type="ORF">BIT28_21860</name>
</gene>
<keyword evidence="11 17" id="KW-1133">Transmembrane helix</keyword>
<evidence type="ECO:0000256" key="2">
    <source>
        <dbReference type="ARBA" id="ARBA00006417"/>
    </source>
</evidence>
<dbReference type="GO" id="GO:0009061">
    <property type="term" value="P:anaerobic respiration"/>
    <property type="evidence" value="ECO:0007669"/>
    <property type="project" value="TreeGrafter"/>
</dbReference>
<keyword evidence="13 14" id="KW-0472">Membrane</keyword>
<reference evidence="19 20" key="1">
    <citation type="submission" date="2016-09" db="EMBL/GenBank/DDBJ databases">
        <title>Photobacterium proteolyticum sp. nov. a protease producing bacterium isolated from ocean sediments of Laizhou Bay.</title>
        <authorList>
            <person name="Li Y."/>
        </authorList>
    </citation>
    <scope>NUCLEOTIDE SEQUENCE [LARGE SCALE GENOMIC DNA]</scope>
    <source>
        <strain evidence="19 20">13-12</strain>
    </source>
</reference>
<keyword evidence="10 14" id="KW-0249">Electron transport</keyword>
<dbReference type="Gene3D" id="1.10.3820.10">
    <property type="entry name" value="Di-heme elbow motif domain"/>
    <property type="match status" value="1"/>
</dbReference>
<evidence type="ECO:0000256" key="13">
    <source>
        <dbReference type="ARBA" id="ARBA00023136"/>
    </source>
</evidence>
<evidence type="ECO:0000256" key="15">
    <source>
        <dbReference type="PIRSR" id="PIRSR000014-1"/>
    </source>
</evidence>
<dbReference type="RefSeq" id="WP_075766470.1">
    <property type="nucleotide sequence ID" value="NZ_MJIL01000087.1"/>
</dbReference>
<dbReference type="GO" id="GO:0005886">
    <property type="term" value="C:plasma membrane"/>
    <property type="evidence" value="ECO:0007669"/>
    <property type="project" value="UniProtKB-SubCell"/>
</dbReference>
<feature type="binding site" description="axial binding residue" evidence="16">
    <location>
        <position position="344"/>
    </location>
    <ligand>
        <name>heme</name>
        <dbReference type="ChEBI" id="CHEBI:30413"/>
        <label>5</label>
    </ligand>
    <ligandPart>
        <name>Fe</name>
        <dbReference type="ChEBI" id="CHEBI:18248"/>
    </ligandPart>
</feature>
<keyword evidence="8 17" id="KW-0812">Transmembrane</keyword>
<dbReference type="PANTHER" id="PTHR30333:SF1">
    <property type="entry name" value="CYTOCHROME C-TYPE PROTEIN NAPC"/>
    <property type="match status" value="1"/>
</dbReference>
<feature type="binding site" description="covalent" evidence="15">
    <location>
        <position position="174"/>
    </location>
    <ligand>
        <name>heme</name>
        <dbReference type="ChEBI" id="CHEBI:30413"/>
        <label>4</label>
    </ligand>
</feature>
<evidence type="ECO:0000313" key="19">
    <source>
        <dbReference type="EMBL" id="OLQ73375.1"/>
    </source>
</evidence>
<feature type="binding site" description="axial binding residue" evidence="16">
    <location>
        <position position="146"/>
    </location>
    <ligand>
        <name>heme</name>
        <dbReference type="ChEBI" id="CHEBI:30413"/>
        <label>3</label>
    </ligand>
    <ligandPart>
        <name>Fe</name>
        <dbReference type="ChEBI" id="CHEBI:18248"/>
    </ligandPart>
</feature>
<feature type="binding site" description="covalent" evidence="15">
    <location>
        <position position="82"/>
    </location>
    <ligand>
        <name>heme</name>
        <dbReference type="ChEBI" id="CHEBI:30413"/>
        <label>2</label>
    </ligand>
</feature>
<comment type="similarity">
    <text evidence="2 14">Belongs to the TorC/TorY family.</text>
</comment>
<feature type="binding site" description="covalent" evidence="15">
    <location>
        <position position="343"/>
    </location>
    <ligand>
        <name>heme</name>
        <dbReference type="ChEBI" id="CHEBI:30413"/>
        <label>5</label>
    </ligand>
</feature>
<evidence type="ECO:0000256" key="5">
    <source>
        <dbReference type="ARBA" id="ARBA00022475"/>
    </source>
</evidence>
<evidence type="ECO:0000256" key="12">
    <source>
        <dbReference type="ARBA" id="ARBA00023004"/>
    </source>
</evidence>
<evidence type="ECO:0000256" key="11">
    <source>
        <dbReference type="ARBA" id="ARBA00022989"/>
    </source>
</evidence>
<comment type="PTM">
    <text evidence="15">Binds 5 heme groups per subunit.</text>
</comment>
<dbReference type="PIRSF" id="PIRSF000014">
    <property type="entry name" value="4_hem_cytch_TorC"/>
    <property type="match status" value="1"/>
</dbReference>
<feature type="binding site" description="covalent" evidence="15">
    <location>
        <position position="145"/>
    </location>
    <ligand>
        <name>heme</name>
        <dbReference type="ChEBI" id="CHEBI:30413"/>
        <label>3</label>
    </ligand>
</feature>
<comment type="caution">
    <text evidence="19">The sequence shown here is derived from an EMBL/GenBank/DDBJ whole genome shotgun (WGS) entry which is preliminary data.</text>
</comment>